<organism evidence="3 4">
    <name type="scientific">Agrococcus jenensis</name>
    <dbReference type="NCBI Taxonomy" id="46353"/>
    <lineage>
        <taxon>Bacteria</taxon>
        <taxon>Bacillati</taxon>
        <taxon>Actinomycetota</taxon>
        <taxon>Actinomycetes</taxon>
        <taxon>Micrococcales</taxon>
        <taxon>Microbacteriaceae</taxon>
        <taxon>Agrococcus</taxon>
    </lineage>
</organism>
<comment type="caution">
    <text evidence="3">The sequence shown here is derived from an EMBL/GenBank/DDBJ whole genome shotgun (WGS) entry which is preliminary data.</text>
</comment>
<dbReference type="Proteomes" id="UP000275456">
    <property type="component" value="Unassembled WGS sequence"/>
</dbReference>
<evidence type="ECO:0000256" key="2">
    <source>
        <dbReference type="HAMAP-Rule" id="MF_00048"/>
    </source>
</evidence>
<dbReference type="PANTHER" id="PTHR34039">
    <property type="entry name" value="UPF0102 PROTEIN YRAN"/>
    <property type="match status" value="1"/>
</dbReference>
<comment type="similarity">
    <text evidence="1 2">Belongs to the UPF0102 family.</text>
</comment>
<protein>
    <recommendedName>
        <fullName evidence="2">UPF0102 protein EDD26_2722</fullName>
    </recommendedName>
</protein>
<gene>
    <name evidence="3" type="ORF">EDD26_2722</name>
</gene>
<keyword evidence="3" id="KW-0540">Nuclease</keyword>
<evidence type="ECO:0000313" key="4">
    <source>
        <dbReference type="Proteomes" id="UP000275456"/>
    </source>
</evidence>
<evidence type="ECO:0000313" key="3">
    <source>
        <dbReference type="EMBL" id="ROR67311.1"/>
    </source>
</evidence>
<dbReference type="InterPro" id="IPR003509">
    <property type="entry name" value="UPF0102_YraN-like"/>
</dbReference>
<keyword evidence="3" id="KW-0255">Endonuclease</keyword>
<keyword evidence="3" id="KW-0378">Hydrolase</keyword>
<dbReference type="HAMAP" id="MF_00048">
    <property type="entry name" value="UPF0102"/>
    <property type="match status" value="1"/>
</dbReference>
<dbReference type="GO" id="GO:0004519">
    <property type="term" value="F:endonuclease activity"/>
    <property type="evidence" value="ECO:0007669"/>
    <property type="project" value="UniProtKB-KW"/>
</dbReference>
<dbReference type="AlphaFoldDB" id="A0A3N2AWB0"/>
<proteinExistence type="inferred from homology"/>
<dbReference type="PANTHER" id="PTHR34039:SF1">
    <property type="entry name" value="UPF0102 PROTEIN YRAN"/>
    <property type="match status" value="1"/>
</dbReference>
<dbReference type="EMBL" id="RKHJ01000001">
    <property type="protein sequence ID" value="ROR67311.1"/>
    <property type="molecule type" value="Genomic_DNA"/>
</dbReference>
<dbReference type="NCBIfam" id="NF009150">
    <property type="entry name" value="PRK12497.1-3"/>
    <property type="match status" value="1"/>
</dbReference>
<dbReference type="CDD" id="cd20736">
    <property type="entry name" value="PoNe_Nuclease"/>
    <property type="match status" value="1"/>
</dbReference>
<reference evidence="3 4" key="1">
    <citation type="submission" date="2018-11" db="EMBL/GenBank/DDBJ databases">
        <title>Sequencing the genomes of 1000 actinobacteria strains.</title>
        <authorList>
            <person name="Klenk H.-P."/>
        </authorList>
    </citation>
    <scope>NUCLEOTIDE SEQUENCE [LARGE SCALE GENOMIC DNA]</scope>
    <source>
        <strain evidence="3 4">DSM 9580</strain>
    </source>
</reference>
<dbReference type="GO" id="GO:0003676">
    <property type="term" value="F:nucleic acid binding"/>
    <property type="evidence" value="ECO:0007669"/>
    <property type="project" value="InterPro"/>
</dbReference>
<sequence length="133" mass="14783">MPEPAPTGGSLRFHAPMRAKDQLGLDGEAAASVHLERAGMRIVERRWRCAYGELDIVALDGDTLVFVEVKTRRGLAHGHPFEAITPAKVRRLRTLAGLWLQERPHRGPIRMDAVGIVAPRAGSWRVEHLRGIQ</sequence>
<dbReference type="SUPFAM" id="SSF52980">
    <property type="entry name" value="Restriction endonuclease-like"/>
    <property type="match status" value="1"/>
</dbReference>
<dbReference type="NCBIfam" id="NF009154">
    <property type="entry name" value="PRK12497.3-3"/>
    <property type="match status" value="1"/>
</dbReference>
<name>A0A3N2AWB0_9MICO</name>
<dbReference type="Pfam" id="PF02021">
    <property type="entry name" value="UPF0102"/>
    <property type="match status" value="1"/>
</dbReference>
<accession>A0A3N2AWB0</accession>
<keyword evidence="4" id="KW-1185">Reference proteome</keyword>
<evidence type="ECO:0000256" key="1">
    <source>
        <dbReference type="ARBA" id="ARBA00006738"/>
    </source>
</evidence>
<dbReference type="InterPro" id="IPR011856">
    <property type="entry name" value="tRNA_endonuc-like_dom_sf"/>
</dbReference>
<dbReference type="InterPro" id="IPR011335">
    <property type="entry name" value="Restrct_endonuc-II-like"/>
</dbReference>
<dbReference type="Gene3D" id="3.40.1350.10">
    <property type="match status" value="1"/>
</dbReference>